<evidence type="ECO:0000256" key="2">
    <source>
        <dbReference type="ARBA" id="ARBA00023163"/>
    </source>
</evidence>
<sequence>MSQAAQCPYCRASGPARCATTQPPLSRAVSECSACARIVLERHLHTHPFFPLLPSLHPLPLVTPDLATAVEPAPAPAPSPGGEDDEDPFLPAGFVSAFSAFSLERHPVLARSASAFSGLLAELERALAVDSAAASSNPDPAGPMVSVDSLRAYLQIVDVASILRLDRDIADHAFELFKDCSSATCLRNRSVEALATAALVQAIREAQQPRTLQELAAHIGEVVVNKCFCTRRNPISISAAAIYLACQLEDKRKTQAEICKVTGLTEVTLRKVYKELLENWDDLLPPDYTPATPPEKAFPMTTIYSVRSSSGKDLYQDKIFDGIKQKGPEPAEPDHMVIVKEEEEKKISALGRQPAKVEPHELSKAFWPSNAPSPKSDRDKTETSVRGFNLNEVSCAMDSDRADTTVKPNFGDRSLNEANMLPSPNRQPLPWQLKQGAPAPGPSYSRLREQHIGLDLVAALKGIGKRSAGDGGDGRDKEGK</sequence>
<dbReference type="GO" id="GO:0070897">
    <property type="term" value="P:transcription preinitiation complex assembly"/>
    <property type="evidence" value="ECO:0007669"/>
    <property type="project" value="InterPro"/>
</dbReference>
<evidence type="ECO:0000259" key="4">
    <source>
        <dbReference type="SMART" id="SM00385"/>
    </source>
</evidence>
<accession>A0A3L6TSN0</accession>
<evidence type="ECO:0000313" key="6">
    <source>
        <dbReference type="Proteomes" id="UP000275267"/>
    </source>
</evidence>
<dbReference type="GO" id="GO:0017025">
    <property type="term" value="F:TBP-class protein binding"/>
    <property type="evidence" value="ECO:0007669"/>
    <property type="project" value="InterPro"/>
</dbReference>
<name>A0A3L6TSN0_PANMI</name>
<dbReference type="STRING" id="4540.A0A3L6TSN0"/>
<dbReference type="Proteomes" id="UP000275267">
    <property type="component" value="Unassembled WGS sequence"/>
</dbReference>
<organism evidence="5 6">
    <name type="scientific">Panicum miliaceum</name>
    <name type="common">Proso millet</name>
    <name type="synonym">Broomcorn millet</name>
    <dbReference type="NCBI Taxonomy" id="4540"/>
    <lineage>
        <taxon>Eukaryota</taxon>
        <taxon>Viridiplantae</taxon>
        <taxon>Streptophyta</taxon>
        <taxon>Embryophyta</taxon>
        <taxon>Tracheophyta</taxon>
        <taxon>Spermatophyta</taxon>
        <taxon>Magnoliopsida</taxon>
        <taxon>Liliopsida</taxon>
        <taxon>Poales</taxon>
        <taxon>Poaceae</taxon>
        <taxon>PACMAD clade</taxon>
        <taxon>Panicoideae</taxon>
        <taxon>Panicodae</taxon>
        <taxon>Paniceae</taxon>
        <taxon>Panicinae</taxon>
        <taxon>Panicum</taxon>
        <taxon>Panicum sect. Panicum</taxon>
    </lineage>
</organism>
<dbReference type="InterPro" id="IPR013763">
    <property type="entry name" value="Cyclin-like_dom"/>
</dbReference>
<dbReference type="CDD" id="cd20550">
    <property type="entry name" value="CYCLIN_TFIIB_archaea_like_rpt2"/>
    <property type="match status" value="1"/>
</dbReference>
<dbReference type="InterPro" id="IPR013150">
    <property type="entry name" value="TFIIB_cyclin"/>
</dbReference>
<dbReference type="OrthoDB" id="25790at2759"/>
<dbReference type="Pfam" id="PF00382">
    <property type="entry name" value="TFIIB"/>
    <property type="match status" value="1"/>
</dbReference>
<dbReference type="GO" id="GO:0005634">
    <property type="term" value="C:nucleus"/>
    <property type="evidence" value="ECO:0007669"/>
    <property type="project" value="TreeGrafter"/>
</dbReference>
<evidence type="ECO:0000313" key="5">
    <source>
        <dbReference type="EMBL" id="RLN42535.1"/>
    </source>
</evidence>
<comment type="caution">
    <text evidence="5">The sequence shown here is derived from an EMBL/GenBank/DDBJ whole genome shotgun (WGS) entry which is preliminary data.</text>
</comment>
<evidence type="ECO:0000256" key="3">
    <source>
        <dbReference type="SAM" id="MobiDB-lite"/>
    </source>
</evidence>
<dbReference type="AlphaFoldDB" id="A0A3L6TSN0"/>
<keyword evidence="6" id="KW-1185">Reference proteome</keyword>
<dbReference type="Gene3D" id="1.10.472.10">
    <property type="entry name" value="Cyclin-like"/>
    <property type="match status" value="2"/>
</dbReference>
<feature type="region of interest" description="Disordered" evidence="3">
    <location>
        <begin position="360"/>
        <end position="384"/>
    </location>
</feature>
<dbReference type="PRINTS" id="PR00685">
    <property type="entry name" value="TIFACTORIIB"/>
</dbReference>
<dbReference type="FunFam" id="1.10.472.10:FF:000045">
    <property type="entry name" value="Transcription initiation factor IIB"/>
    <property type="match status" value="1"/>
</dbReference>
<dbReference type="InterPro" id="IPR000812">
    <property type="entry name" value="TFIIB"/>
</dbReference>
<keyword evidence="2" id="KW-0804">Transcription</keyword>
<dbReference type="EMBL" id="PQIB02000001">
    <property type="protein sequence ID" value="RLN42535.1"/>
    <property type="molecule type" value="Genomic_DNA"/>
</dbReference>
<gene>
    <name evidence="5" type="ORF">C2845_PM01G06290</name>
</gene>
<dbReference type="InterPro" id="IPR036915">
    <property type="entry name" value="Cyclin-like_sf"/>
</dbReference>
<keyword evidence="1" id="KW-0805">Transcription regulation</keyword>
<protein>
    <recommendedName>
        <fullName evidence="4">Cyclin-like domain-containing protein</fullName>
    </recommendedName>
</protein>
<dbReference type="GO" id="GO:0097550">
    <property type="term" value="C:transcription preinitiation complex"/>
    <property type="evidence" value="ECO:0007669"/>
    <property type="project" value="TreeGrafter"/>
</dbReference>
<feature type="region of interest" description="Disordered" evidence="3">
    <location>
        <begin position="402"/>
        <end position="445"/>
    </location>
</feature>
<feature type="domain" description="Cyclin-like" evidence="4">
    <location>
        <begin position="197"/>
        <end position="278"/>
    </location>
</feature>
<dbReference type="SMART" id="SM00385">
    <property type="entry name" value="CYCLIN"/>
    <property type="match status" value="1"/>
</dbReference>
<dbReference type="PANTHER" id="PTHR11618:SF13">
    <property type="entry name" value="TRANSCRIPTION INITIATION FACTOR IIB"/>
    <property type="match status" value="1"/>
</dbReference>
<evidence type="ECO:0000256" key="1">
    <source>
        <dbReference type="ARBA" id="ARBA00023015"/>
    </source>
</evidence>
<dbReference type="PANTHER" id="PTHR11618">
    <property type="entry name" value="TRANSCRIPTION INITIATION FACTOR IIB-RELATED"/>
    <property type="match status" value="1"/>
</dbReference>
<reference evidence="6" key="1">
    <citation type="journal article" date="2019" name="Nat. Commun.">
        <title>The genome of broomcorn millet.</title>
        <authorList>
            <person name="Zou C."/>
            <person name="Miki D."/>
            <person name="Li D."/>
            <person name="Tang Q."/>
            <person name="Xiao L."/>
            <person name="Rajput S."/>
            <person name="Deng P."/>
            <person name="Jia W."/>
            <person name="Huang R."/>
            <person name="Zhang M."/>
            <person name="Sun Y."/>
            <person name="Hu J."/>
            <person name="Fu X."/>
            <person name="Schnable P.S."/>
            <person name="Li F."/>
            <person name="Zhang H."/>
            <person name="Feng B."/>
            <person name="Zhu X."/>
            <person name="Liu R."/>
            <person name="Schnable J.C."/>
            <person name="Zhu J.-K."/>
            <person name="Zhang H."/>
        </authorList>
    </citation>
    <scope>NUCLEOTIDE SEQUENCE [LARGE SCALE GENOMIC DNA]</scope>
</reference>
<proteinExistence type="predicted"/>
<dbReference type="SUPFAM" id="SSF47954">
    <property type="entry name" value="Cyclin-like"/>
    <property type="match status" value="2"/>
</dbReference>